<evidence type="ECO:0000313" key="2">
    <source>
        <dbReference type="Proteomes" id="UP000027195"/>
    </source>
</evidence>
<keyword evidence="2" id="KW-1185">Reference proteome</keyword>
<reference evidence="2" key="1">
    <citation type="journal article" date="2014" name="Proc. Natl. Acad. Sci. U.S.A.">
        <title>Extensive sampling of basidiomycete genomes demonstrates inadequacy of the white-rot/brown-rot paradigm for wood decay fungi.</title>
        <authorList>
            <person name="Riley R."/>
            <person name="Salamov A.A."/>
            <person name="Brown D.W."/>
            <person name="Nagy L.G."/>
            <person name="Floudas D."/>
            <person name="Held B.W."/>
            <person name="Levasseur A."/>
            <person name="Lombard V."/>
            <person name="Morin E."/>
            <person name="Otillar R."/>
            <person name="Lindquist E.A."/>
            <person name="Sun H."/>
            <person name="LaButti K.M."/>
            <person name="Schmutz J."/>
            <person name="Jabbour D."/>
            <person name="Luo H."/>
            <person name="Baker S.E."/>
            <person name="Pisabarro A.G."/>
            <person name="Walton J.D."/>
            <person name="Blanchette R.A."/>
            <person name="Henrissat B."/>
            <person name="Martin F."/>
            <person name="Cullen D."/>
            <person name="Hibbett D.S."/>
            <person name="Grigoriev I.V."/>
        </authorList>
    </citation>
    <scope>NUCLEOTIDE SEQUENCE [LARGE SCALE GENOMIC DNA]</scope>
    <source>
        <strain evidence="2">FD-172 SS1</strain>
    </source>
</reference>
<dbReference type="HOGENOM" id="CLU_1578258_0_0_1"/>
<dbReference type="AlphaFoldDB" id="A0A067NC99"/>
<protein>
    <submittedName>
        <fullName evidence="1">Uncharacterized protein</fullName>
    </submittedName>
</protein>
<sequence length="169" mass="18747">MARVAANLAQTRLRRVYSRHDGDSVRPPALFVHPSPLSPLSRPRCPYRVPTAVLVPHRCSRVHITSSTRPLPLTRAPSTPHFPVTPVPHVPIASPVSLSCPPCSLPPSRLRYPLASPNSPTAGYWLPTCMSYMVARYRALRPQLWAHSISNRENGLGAPSTFIHTARWQ</sequence>
<gene>
    <name evidence="1" type="ORF">BOTBODRAFT_168659</name>
</gene>
<dbReference type="InParanoid" id="A0A067NC99"/>
<accession>A0A067NC99</accession>
<proteinExistence type="predicted"/>
<dbReference type="EMBL" id="KL198016">
    <property type="protein sequence ID" value="KDQ21381.1"/>
    <property type="molecule type" value="Genomic_DNA"/>
</dbReference>
<dbReference type="Proteomes" id="UP000027195">
    <property type="component" value="Unassembled WGS sequence"/>
</dbReference>
<name>A0A067NC99_BOTB1</name>
<evidence type="ECO:0000313" key="1">
    <source>
        <dbReference type="EMBL" id="KDQ21381.1"/>
    </source>
</evidence>
<organism evidence="1 2">
    <name type="scientific">Botryobasidium botryosum (strain FD-172 SS1)</name>
    <dbReference type="NCBI Taxonomy" id="930990"/>
    <lineage>
        <taxon>Eukaryota</taxon>
        <taxon>Fungi</taxon>
        <taxon>Dikarya</taxon>
        <taxon>Basidiomycota</taxon>
        <taxon>Agaricomycotina</taxon>
        <taxon>Agaricomycetes</taxon>
        <taxon>Cantharellales</taxon>
        <taxon>Botryobasidiaceae</taxon>
        <taxon>Botryobasidium</taxon>
    </lineage>
</organism>